<dbReference type="AlphaFoldDB" id="A0A2H1GPU7"/>
<name>A0A2H1GPU7_ZYMTR</name>
<dbReference type="EMBL" id="LT854259">
    <property type="protein sequence ID" value="SMR55589.1"/>
    <property type="molecule type" value="Genomic_DNA"/>
</dbReference>
<reference evidence="2" key="1">
    <citation type="submission" date="2017-05" db="EMBL/GenBank/DDBJ databases">
        <authorList>
            <person name="Song R."/>
            <person name="Chenine A.L."/>
            <person name="Ruprecht R.M."/>
        </authorList>
    </citation>
    <scope>NUCLEOTIDE SEQUENCE [LARGE SCALE GENOMIC DNA]</scope>
</reference>
<sequence>MPLLLEALETLFDIYTEMFPVLGDKIILLIVILLELGEELASFARRVYQTIRSLPRRTYQAIKRWIDIRIDPSILTSSALTLDSASYR</sequence>
<proteinExistence type="predicted"/>
<gene>
    <name evidence="1" type="ORF">ZT1E4_G7937</name>
</gene>
<evidence type="ECO:0000313" key="1">
    <source>
        <dbReference type="EMBL" id="SMR55589.1"/>
    </source>
</evidence>
<accession>A0A2H1GPU7</accession>
<dbReference type="Proteomes" id="UP000245764">
    <property type="component" value="Chromosome 7"/>
</dbReference>
<protein>
    <submittedName>
        <fullName evidence="1">Uncharacterized protein</fullName>
    </submittedName>
</protein>
<evidence type="ECO:0000313" key="2">
    <source>
        <dbReference type="Proteomes" id="UP000245764"/>
    </source>
</evidence>
<organism evidence="1 2">
    <name type="scientific">Zymoseptoria tritici ST99CH_1E4</name>
    <dbReference type="NCBI Taxonomy" id="1276532"/>
    <lineage>
        <taxon>Eukaryota</taxon>
        <taxon>Fungi</taxon>
        <taxon>Dikarya</taxon>
        <taxon>Ascomycota</taxon>
        <taxon>Pezizomycotina</taxon>
        <taxon>Dothideomycetes</taxon>
        <taxon>Dothideomycetidae</taxon>
        <taxon>Mycosphaerellales</taxon>
        <taxon>Mycosphaerellaceae</taxon>
        <taxon>Zymoseptoria</taxon>
    </lineage>
</organism>